<feature type="transmembrane region" description="Helical" evidence="3">
    <location>
        <begin position="571"/>
        <end position="593"/>
    </location>
</feature>
<feature type="transmembrane region" description="Helical" evidence="3">
    <location>
        <begin position="496"/>
        <end position="516"/>
    </location>
</feature>
<sequence length="807" mass="89772">MSRFFKRKNIKNKNQENDNESSNKSSGIDEEIDFTTPTPPARPNTLHSSNTWPRLPELALTTSGDSHVLKPVDIPEPSIFSATSSSQAMLHPDIKNQQRQSTAYISTDNEVITTDTDSESDTVDIDQRRRDISFDDFNSTRTLSKLPSLNNDHHKADLPLNDSAANTLAEAALDKDEAKDRHVRFQDHVTESAALVQRMLSVKMGHHHTPDPLGTMMQNRHNQNQHQHQHEEEVELQSPHQSMGSGSVLASLMKLEAKRHDGEKKKKRRKNKNTLHMKRSKKNKPSSLLNFPVHSNTDPLSEYSGNALPTSRPQRPPLVNRPSSWLAGVASSKYVVPSLEKRKKAAAPSFSRRSSNDSMFTTASQFEPITLDDRIRITFEIANILQKQEFLRKLCKSLMLYGCPAHRLEYAMRQVSRTLAVDAEYVFIPNVMLVTFIDSTTHTTETHFIRQSQTFEMHRLSDIYRLEKLVAHGEVSVDEALEFIDKVYDQPRIYPLWLHPFVYALAAFSGCVLFYGGRWQEAGVAAALGMVFASNEIFSAAISSFQPIWEITVCILIGFVARGIQKFGFCFTPIAFSSFIIVLPGYPMAVAIIELVSRQLVSGVVRMVYAIIYSFLLGYGVSMGSELYLTMDKNSNTTQSDVCKLASSVTTCISNESQWFNFLMVPLFATAYCVYLRARPPRWPIMASVSACGYVMNYALACWGGAPSQILQVAPAFGLGLIGNCLSKFTGKMSFDAVLLGVFYLVPSSLGLKAAIGLFSGSDEVGTQGAGFALAMIQSSIGITLGLFLATLIVYPKGTQHTPLMNL</sequence>
<protein>
    <recommendedName>
        <fullName evidence="4">Threonine/serine exporter-like N-terminal domain-containing protein</fullName>
    </recommendedName>
</protein>
<keyword evidence="6" id="KW-1185">Reference proteome</keyword>
<dbReference type="PANTHER" id="PTHR31082:SF4">
    <property type="entry name" value="PHEROMONE-REGULATED MEMBRANE PROTEIN 10"/>
    <property type="match status" value="1"/>
</dbReference>
<feature type="transmembrane region" description="Helical" evidence="3">
    <location>
        <begin position="600"/>
        <end position="621"/>
    </location>
</feature>
<accession>A0A8H7RF90</accession>
<feature type="region of interest" description="Disordered" evidence="2">
    <location>
        <begin position="257"/>
        <end position="323"/>
    </location>
</feature>
<feature type="compositionally biased region" description="Basic residues" evidence="2">
    <location>
        <begin position="1"/>
        <end position="11"/>
    </location>
</feature>
<evidence type="ECO:0000256" key="3">
    <source>
        <dbReference type="SAM" id="Phobius"/>
    </source>
</evidence>
<dbReference type="InterPro" id="IPR051361">
    <property type="entry name" value="ThrE/Ser_Exporter"/>
</dbReference>
<evidence type="ECO:0000259" key="4">
    <source>
        <dbReference type="Pfam" id="PF06738"/>
    </source>
</evidence>
<evidence type="ECO:0000313" key="6">
    <source>
        <dbReference type="Proteomes" id="UP000650833"/>
    </source>
</evidence>
<gene>
    <name evidence="5" type="ORF">INT46_001359</name>
</gene>
<dbReference type="OrthoDB" id="413008at2759"/>
<feature type="compositionally biased region" description="Basic residues" evidence="2">
    <location>
        <begin position="265"/>
        <end position="284"/>
    </location>
</feature>
<dbReference type="EMBL" id="JAEPRC010000109">
    <property type="protein sequence ID" value="KAG2208633.1"/>
    <property type="molecule type" value="Genomic_DNA"/>
</dbReference>
<dbReference type="InterPro" id="IPR010619">
    <property type="entry name" value="ThrE-like_N"/>
</dbReference>
<feature type="region of interest" description="Disordered" evidence="2">
    <location>
        <begin position="205"/>
        <end position="245"/>
    </location>
</feature>
<comment type="similarity">
    <text evidence="1">Belongs to the ThrE exporter (TC 2.A.79) family.</text>
</comment>
<feature type="compositionally biased region" description="Polar residues" evidence="2">
    <location>
        <begin position="285"/>
        <end position="313"/>
    </location>
</feature>
<organism evidence="5 6">
    <name type="scientific">Mucor plumbeus</name>
    <dbReference type="NCBI Taxonomy" id="97098"/>
    <lineage>
        <taxon>Eukaryota</taxon>
        <taxon>Fungi</taxon>
        <taxon>Fungi incertae sedis</taxon>
        <taxon>Mucoromycota</taxon>
        <taxon>Mucoromycotina</taxon>
        <taxon>Mucoromycetes</taxon>
        <taxon>Mucorales</taxon>
        <taxon>Mucorineae</taxon>
        <taxon>Mucoraceae</taxon>
        <taxon>Mucor</taxon>
    </lineage>
</organism>
<dbReference type="Pfam" id="PF06738">
    <property type="entry name" value="ThrE"/>
    <property type="match status" value="1"/>
</dbReference>
<feature type="transmembrane region" description="Helical" evidence="3">
    <location>
        <begin position="659"/>
        <end position="676"/>
    </location>
</feature>
<dbReference type="Proteomes" id="UP000650833">
    <property type="component" value="Unassembled WGS sequence"/>
</dbReference>
<feature type="domain" description="Threonine/serine exporter-like N-terminal" evidence="4">
    <location>
        <begin position="390"/>
        <end position="627"/>
    </location>
</feature>
<feature type="transmembrane region" description="Helical" evidence="3">
    <location>
        <begin position="548"/>
        <end position="565"/>
    </location>
</feature>
<name>A0A8H7RF90_9FUNG</name>
<proteinExistence type="inferred from homology"/>
<keyword evidence="3" id="KW-0812">Transmembrane</keyword>
<feature type="transmembrane region" description="Helical" evidence="3">
    <location>
        <begin position="772"/>
        <end position="795"/>
    </location>
</feature>
<dbReference type="AlphaFoldDB" id="A0A8H7RF90"/>
<keyword evidence="3" id="KW-0472">Membrane</keyword>
<dbReference type="PANTHER" id="PTHR31082">
    <property type="entry name" value="PHEROMONE-REGULATED MEMBRANE PROTEIN 10"/>
    <property type="match status" value="1"/>
</dbReference>
<evidence type="ECO:0000256" key="1">
    <source>
        <dbReference type="ARBA" id="ARBA00034125"/>
    </source>
</evidence>
<dbReference type="GO" id="GO:0022857">
    <property type="term" value="F:transmembrane transporter activity"/>
    <property type="evidence" value="ECO:0007669"/>
    <property type="project" value="InterPro"/>
</dbReference>
<feature type="transmembrane region" description="Helical" evidence="3">
    <location>
        <begin position="738"/>
        <end position="760"/>
    </location>
</feature>
<keyword evidence="3" id="KW-1133">Transmembrane helix</keyword>
<reference evidence="5" key="1">
    <citation type="submission" date="2020-12" db="EMBL/GenBank/DDBJ databases">
        <title>Metabolic potential, ecology and presence of endohyphal bacteria is reflected in genomic diversity of Mucoromycotina.</title>
        <authorList>
            <person name="Muszewska A."/>
            <person name="Okrasinska A."/>
            <person name="Steczkiewicz K."/>
            <person name="Drgas O."/>
            <person name="Orlowska M."/>
            <person name="Perlinska-Lenart U."/>
            <person name="Aleksandrzak-Piekarczyk T."/>
            <person name="Szatraj K."/>
            <person name="Zielenkiewicz U."/>
            <person name="Pilsyk S."/>
            <person name="Malc E."/>
            <person name="Mieczkowski P."/>
            <person name="Kruszewska J.S."/>
            <person name="Biernat P."/>
            <person name="Pawlowska J."/>
        </authorList>
    </citation>
    <scope>NUCLEOTIDE SEQUENCE</scope>
    <source>
        <strain evidence="5">CBS 226.32</strain>
    </source>
</reference>
<feature type="region of interest" description="Disordered" evidence="2">
    <location>
        <begin position="1"/>
        <end position="53"/>
    </location>
</feature>
<evidence type="ECO:0000256" key="2">
    <source>
        <dbReference type="SAM" id="MobiDB-lite"/>
    </source>
</evidence>
<evidence type="ECO:0000313" key="5">
    <source>
        <dbReference type="EMBL" id="KAG2208633.1"/>
    </source>
</evidence>
<comment type="caution">
    <text evidence="5">The sequence shown here is derived from an EMBL/GenBank/DDBJ whole genome shotgun (WGS) entry which is preliminary data.</text>
</comment>